<organism evidence="1">
    <name type="scientific">bioreactor metagenome</name>
    <dbReference type="NCBI Taxonomy" id="1076179"/>
    <lineage>
        <taxon>unclassified sequences</taxon>
        <taxon>metagenomes</taxon>
        <taxon>ecological metagenomes</taxon>
    </lineage>
</organism>
<gene>
    <name evidence="1" type="ORF">SDC9_79078</name>
</gene>
<dbReference type="AlphaFoldDB" id="A0A644YVA1"/>
<sequence length="56" mass="5914">MPSDKPERMVVAGPVLVDSTTSFTGDDLVEVKYDVNGLKATANATPMVVKAANFQS</sequence>
<reference evidence="1" key="1">
    <citation type="submission" date="2019-08" db="EMBL/GenBank/DDBJ databases">
        <authorList>
            <person name="Kucharzyk K."/>
            <person name="Murdoch R.W."/>
            <person name="Higgins S."/>
            <person name="Loffler F."/>
        </authorList>
    </citation>
    <scope>NUCLEOTIDE SEQUENCE</scope>
</reference>
<dbReference type="EMBL" id="VSSQ01006383">
    <property type="protein sequence ID" value="MPM32515.1"/>
    <property type="molecule type" value="Genomic_DNA"/>
</dbReference>
<accession>A0A644YVA1</accession>
<evidence type="ECO:0000313" key="1">
    <source>
        <dbReference type="EMBL" id="MPM32515.1"/>
    </source>
</evidence>
<comment type="caution">
    <text evidence="1">The sequence shown here is derived from an EMBL/GenBank/DDBJ whole genome shotgun (WGS) entry which is preliminary data.</text>
</comment>
<proteinExistence type="predicted"/>
<name>A0A644YVA1_9ZZZZ</name>
<protein>
    <submittedName>
        <fullName evidence="1">Uncharacterized protein</fullName>
    </submittedName>
</protein>